<protein>
    <recommendedName>
        <fullName evidence="1">UspA domain-containing protein</fullName>
    </recommendedName>
</protein>
<dbReference type="PANTHER" id="PTHR31964">
    <property type="entry name" value="ADENINE NUCLEOTIDE ALPHA HYDROLASES-LIKE SUPERFAMILY PROTEIN"/>
    <property type="match status" value="1"/>
</dbReference>
<dbReference type="AlphaFoldDB" id="A0A1Y2H694"/>
<dbReference type="InterPro" id="IPR014729">
    <property type="entry name" value="Rossmann-like_a/b/a_fold"/>
</dbReference>
<keyword evidence="3" id="KW-1185">Reference proteome</keyword>
<dbReference type="Gene3D" id="3.40.50.620">
    <property type="entry name" value="HUPs"/>
    <property type="match status" value="1"/>
</dbReference>
<feature type="non-terminal residue" evidence="2">
    <location>
        <position position="1"/>
    </location>
</feature>
<name>A0A1Y2H694_9FUNG</name>
<dbReference type="EMBL" id="MCFL01000278">
    <property type="protein sequence ID" value="ORZ29223.1"/>
    <property type="molecule type" value="Genomic_DNA"/>
</dbReference>
<feature type="domain" description="UspA" evidence="1">
    <location>
        <begin position="4"/>
        <end position="146"/>
    </location>
</feature>
<dbReference type="InterPro" id="IPR006015">
    <property type="entry name" value="Universal_stress_UspA"/>
</dbReference>
<organism evidence="2 3">
    <name type="scientific">Catenaria anguillulae PL171</name>
    <dbReference type="NCBI Taxonomy" id="765915"/>
    <lineage>
        <taxon>Eukaryota</taxon>
        <taxon>Fungi</taxon>
        <taxon>Fungi incertae sedis</taxon>
        <taxon>Blastocladiomycota</taxon>
        <taxon>Blastocladiomycetes</taxon>
        <taxon>Blastocladiales</taxon>
        <taxon>Catenariaceae</taxon>
        <taxon>Catenaria</taxon>
    </lineage>
</organism>
<dbReference type="Proteomes" id="UP000193411">
    <property type="component" value="Unassembled WGS sequence"/>
</dbReference>
<dbReference type="CDD" id="cd23659">
    <property type="entry name" value="USP_At3g01520-like"/>
    <property type="match status" value="1"/>
</dbReference>
<dbReference type="InterPro" id="IPR006016">
    <property type="entry name" value="UspA"/>
</dbReference>
<dbReference type="Pfam" id="PF00582">
    <property type="entry name" value="Usp"/>
    <property type="match status" value="1"/>
</dbReference>
<dbReference type="PANTHER" id="PTHR31964:SF113">
    <property type="entry name" value="USPA DOMAIN-CONTAINING PROTEIN"/>
    <property type="match status" value="1"/>
</dbReference>
<evidence type="ECO:0000313" key="2">
    <source>
        <dbReference type="EMBL" id="ORZ29223.1"/>
    </source>
</evidence>
<sequence>LSERRKVLIAYDSSSSGDYALQWAFDGLIQDGNDHVVLVTAVEQSQPLIRFNFNKGEDEIRTEIQKVTIQAVHETLASLFRKRDISCQSFILEGDARDVILEVADKTRADCIVMGARGLNAVHRAVLGSASLFITQEAQVPVVVVK</sequence>
<dbReference type="STRING" id="765915.A0A1Y2H694"/>
<dbReference type="OrthoDB" id="843225at2759"/>
<evidence type="ECO:0000259" key="1">
    <source>
        <dbReference type="Pfam" id="PF00582"/>
    </source>
</evidence>
<proteinExistence type="predicted"/>
<dbReference type="SUPFAM" id="SSF52402">
    <property type="entry name" value="Adenine nucleotide alpha hydrolases-like"/>
    <property type="match status" value="1"/>
</dbReference>
<dbReference type="PRINTS" id="PR01438">
    <property type="entry name" value="UNVRSLSTRESS"/>
</dbReference>
<reference evidence="2 3" key="1">
    <citation type="submission" date="2016-07" db="EMBL/GenBank/DDBJ databases">
        <title>Pervasive Adenine N6-methylation of Active Genes in Fungi.</title>
        <authorList>
            <consortium name="DOE Joint Genome Institute"/>
            <person name="Mondo S.J."/>
            <person name="Dannebaum R.O."/>
            <person name="Kuo R.C."/>
            <person name="Labutti K."/>
            <person name="Haridas S."/>
            <person name="Kuo A."/>
            <person name="Salamov A."/>
            <person name="Ahrendt S.R."/>
            <person name="Lipzen A."/>
            <person name="Sullivan W."/>
            <person name="Andreopoulos W.B."/>
            <person name="Clum A."/>
            <person name="Lindquist E."/>
            <person name="Daum C."/>
            <person name="Ramamoorthy G.K."/>
            <person name="Gryganskyi A."/>
            <person name="Culley D."/>
            <person name="Magnuson J.K."/>
            <person name="James T.Y."/>
            <person name="O'Malley M.A."/>
            <person name="Stajich J.E."/>
            <person name="Spatafora J.W."/>
            <person name="Visel A."/>
            <person name="Grigoriev I.V."/>
        </authorList>
    </citation>
    <scope>NUCLEOTIDE SEQUENCE [LARGE SCALE GENOMIC DNA]</scope>
    <source>
        <strain evidence="2 3">PL171</strain>
    </source>
</reference>
<gene>
    <name evidence="2" type="ORF">BCR44DRAFT_1375822</name>
</gene>
<comment type="caution">
    <text evidence="2">The sequence shown here is derived from an EMBL/GenBank/DDBJ whole genome shotgun (WGS) entry which is preliminary data.</text>
</comment>
<evidence type="ECO:0000313" key="3">
    <source>
        <dbReference type="Proteomes" id="UP000193411"/>
    </source>
</evidence>
<feature type="non-terminal residue" evidence="2">
    <location>
        <position position="146"/>
    </location>
</feature>
<accession>A0A1Y2H694</accession>